<feature type="compositionally biased region" description="Acidic residues" evidence="5">
    <location>
        <begin position="989"/>
        <end position="1009"/>
    </location>
</feature>
<sequence length="1114" mass="124615">MAAVLARAPPRPARGAAKGTSVELEQGMLDELLLVCTFVGTRKVNDDESDVESFVRGEDCVAWLQDLQRALRRDDGDARAVRTTVGAWDVLRSKLLPLAEQSGNDLVATRTLCKIFVLLTMPLSEKCHQALAARPDPVKDKMRNGEALKKRQLLREAAERQARQLIEARMAFAERPKVLRGLLRMFEGARKPRERRSSNDDADVELALTLLRNLVAPLPHTSDRNERDAGSSLDALVKALSDELVLDTVADLCSASSKRENRHWGLVLVEVLAPLLAQHKPADIAQTEVLSQKKSERASTRKDVDDRLERALLSRDEAAVEKDLQKRKALDDASKRPVGGGALSRARDREKAARTLAFASRHHRFGTCLRVTPAGSEDSKLVAGTRALLSRETVKGDGDLTLHSKTAAQRRRPVFVAPHKVGAVRKAGRRKKRDEEEDDEPHRDELSDDDHDEDWGQGRQQDEVLRVTTVTRRGVAADDAREAVSTLVLRLARHGAGRLLDRVKHELRTDSAAVQKRDAHYFFCLAEWLLAWRRERAAVLSRRLSRAAREGSSSEDFSESVFFPRSLLKLVDVFTVKSCLDDLSRAKDRKQRLEVERSASLYREILRALEALQHGDRDSRKDRSRLAKKEVPPDETCSAVASGMLDKVFFAPEAADPLPTLLRDWKGGQHTKRYACDLVEILHATTKIMDSHKHGNSQEYLRKILKPVQTLDIYGALLEAFSSNAPAINHFVYAFLRRVAQCPLEGMTDKPSSEKITTLEPLLYRATFFVAFASLLEDKTPDATIDRLRDLASSVLRHFDAHAQRTPLLYVEALFGHAGAPVDQYCRSLSYDDGVEAFGGVASSRIDSGPVWQGSDEEEAVDDDVFARLAEEDARAAERLKQAKLNKPPVDRRRWQPAEDAALCLVYAKVTENDGDFDPVQASKLSVLLPHHRDAKKLRARVNKLVDDAVKAFPVPSEMDEASGWVRALRLYAEQLGTKKVSKKKRADSDDEDSVDDEPIVYDDREMEVDTSLGRTRLETQTERRASEPAAAPWDDDEEVDDRWSDRRTFKGRAEAPAPEPAPGRLKRMSEAAQESEEEFDFEAPASPAAVAAPTPKTAPKRRRVVVEDEDEED</sequence>
<dbReference type="GO" id="GO:0003677">
    <property type="term" value="F:DNA binding"/>
    <property type="evidence" value="ECO:0007669"/>
    <property type="project" value="TreeGrafter"/>
</dbReference>
<dbReference type="GO" id="GO:0000076">
    <property type="term" value="P:DNA replication checkpoint signaling"/>
    <property type="evidence" value="ECO:0007669"/>
    <property type="project" value="TreeGrafter"/>
</dbReference>
<dbReference type="EMBL" id="CAKKNE010000002">
    <property type="protein sequence ID" value="CAH0369365.1"/>
    <property type="molecule type" value="Genomic_DNA"/>
</dbReference>
<evidence type="ECO:0000256" key="1">
    <source>
        <dbReference type="ARBA" id="ARBA00004123"/>
    </source>
</evidence>
<feature type="compositionally biased region" description="Basic and acidic residues" evidence="5">
    <location>
        <begin position="323"/>
        <end position="335"/>
    </location>
</feature>
<comment type="subcellular location">
    <subcellularLocation>
        <location evidence="1">Nucleus</location>
    </subcellularLocation>
</comment>
<keyword evidence="9" id="KW-1185">Reference proteome</keyword>
<accession>A0A7S3ZND2</accession>
<dbReference type="InterPro" id="IPR006906">
    <property type="entry name" value="Timeless_N"/>
</dbReference>
<evidence type="ECO:0000256" key="2">
    <source>
        <dbReference type="ARBA" id="ARBA00023242"/>
    </source>
</evidence>
<protein>
    <recommendedName>
        <fullName evidence="6">Timeless N-terminal domain-containing protein</fullName>
    </recommendedName>
</protein>
<dbReference type="GO" id="GO:0006281">
    <property type="term" value="P:DNA repair"/>
    <property type="evidence" value="ECO:0007669"/>
    <property type="project" value="TreeGrafter"/>
</dbReference>
<evidence type="ECO:0000313" key="7">
    <source>
        <dbReference type="EMBL" id="CAE0688775.1"/>
    </source>
</evidence>
<reference evidence="7" key="1">
    <citation type="submission" date="2021-01" db="EMBL/GenBank/DDBJ databases">
        <authorList>
            <person name="Corre E."/>
            <person name="Pelletier E."/>
            <person name="Niang G."/>
            <person name="Scheremetjew M."/>
            <person name="Finn R."/>
            <person name="Kale V."/>
            <person name="Holt S."/>
            <person name="Cochrane G."/>
            <person name="Meng A."/>
            <person name="Brown T."/>
            <person name="Cohen L."/>
        </authorList>
    </citation>
    <scope>NUCLEOTIDE SEQUENCE</scope>
    <source>
        <strain evidence="7">CCMP1756</strain>
    </source>
</reference>
<evidence type="ECO:0000313" key="9">
    <source>
        <dbReference type="Proteomes" id="UP000789595"/>
    </source>
</evidence>
<keyword evidence="3" id="KW-0131">Cell cycle</keyword>
<evidence type="ECO:0000256" key="5">
    <source>
        <dbReference type="SAM" id="MobiDB-lite"/>
    </source>
</evidence>
<dbReference type="PANTHER" id="PTHR22940">
    <property type="entry name" value="TIMEOUT/TIMELESS-2"/>
    <property type="match status" value="1"/>
</dbReference>
<feature type="region of interest" description="Disordered" evidence="5">
    <location>
        <begin position="323"/>
        <end position="347"/>
    </location>
</feature>
<evidence type="ECO:0000256" key="3">
    <source>
        <dbReference type="ARBA" id="ARBA00023306"/>
    </source>
</evidence>
<dbReference type="GO" id="GO:0043111">
    <property type="term" value="P:replication fork arrest"/>
    <property type="evidence" value="ECO:0007669"/>
    <property type="project" value="TreeGrafter"/>
</dbReference>
<evidence type="ECO:0000259" key="6">
    <source>
        <dbReference type="Pfam" id="PF04821"/>
    </source>
</evidence>
<feature type="domain" description="Timeless N-terminal" evidence="6">
    <location>
        <begin position="54"/>
        <end position="369"/>
    </location>
</feature>
<feature type="coiled-coil region" evidence="4">
    <location>
        <begin position="148"/>
        <end position="175"/>
    </location>
</feature>
<feature type="compositionally biased region" description="Basic and acidic residues" evidence="5">
    <location>
        <begin position="1016"/>
        <end position="1027"/>
    </location>
</feature>
<keyword evidence="2" id="KW-0539">Nucleus</keyword>
<dbReference type="Proteomes" id="UP000789595">
    <property type="component" value="Unassembled WGS sequence"/>
</dbReference>
<dbReference type="EMBL" id="HBIW01005136">
    <property type="protein sequence ID" value="CAE0688775.1"/>
    <property type="molecule type" value="Transcribed_RNA"/>
</dbReference>
<reference evidence="8" key="2">
    <citation type="submission" date="2021-11" db="EMBL/GenBank/DDBJ databases">
        <authorList>
            <consortium name="Genoscope - CEA"/>
            <person name="William W."/>
        </authorList>
    </citation>
    <scope>NUCLEOTIDE SEQUENCE</scope>
</reference>
<proteinExistence type="predicted"/>
<dbReference type="GO" id="GO:0031298">
    <property type="term" value="C:replication fork protection complex"/>
    <property type="evidence" value="ECO:0007669"/>
    <property type="project" value="TreeGrafter"/>
</dbReference>
<feature type="compositionally biased region" description="Basic and acidic residues" evidence="5">
    <location>
        <begin position="454"/>
        <end position="463"/>
    </location>
</feature>
<dbReference type="InterPro" id="IPR044998">
    <property type="entry name" value="Timeless"/>
</dbReference>
<organism evidence="7">
    <name type="scientific">Pelagomonas calceolata</name>
    <dbReference type="NCBI Taxonomy" id="35677"/>
    <lineage>
        <taxon>Eukaryota</taxon>
        <taxon>Sar</taxon>
        <taxon>Stramenopiles</taxon>
        <taxon>Ochrophyta</taxon>
        <taxon>Pelagophyceae</taxon>
        <taxon>Pelagomonadales</taxon>
        <taxon>Pelagomonadaceae</taxon>
        <taxon>Pelagomonas</taxon>
    </lineage>
</organism>
<feature type="compositionally biased region" description="Basic and acidic residues" evidence="5">
    <location>
        <begin position="1042"/>
        <end position="1054"/>
    </location>
</feature>
<feature type="compositionally biased region" description="Basic residues" evidence="5">
    <location>
        <begin position="422"/>
        <end position="432"/>
    </location>
</feature>
<dbReference type="Pfam" id="PF04821">
    <property type="entry name" value="TIMELESS"/>
    <property type="match status" value="1"/>
</dbReference>
<keyword evidence="4" id="KW-0175">Coiled coil</keyword>
<dbReference type="AlphaFoldDB" id="A0A7S3ZND2"/>
<feature type="compositionally biased region" description="Low complexity" evidence="5">
    <location>
        <begin position="1084"/>
        <end position="1098"/>
    </location>
</feature>
<gene>
    <name evidence="7" type="ORF">PCAL00307_LOCUS4209</name>
    <name evidence="8" type="ORF">PECAL_2P24860</name>
</gene>
<name>A0A7S3ZND2_9STRA</name>
<dbReference type="OrthoDB" id="310853at2759"/>
<evidence type="ECO:0000313" key="8">
    <source>
        <dbReference type="EMBL" id="CAH0369365.1"/>
    </source>
</evidence>
<feature type="region of interest" description="Disordered" evidence="5">
    <location>
        <begin position="980"/>
        <end position="1114"/>
    </location>
</feature>
<evidence type="ECO:0000256" key="4">
    <source>
        <dbReference type="SAM" id="Coils"/>
    </source>
</evidence>
<dbReference type="PANTHER" id="PTHR22940:SF4">
    <property type="entry name" value="PROTEIN TIMELESS HOMOLOG"/>
    <property type="match status" value="1"/>
</dbReference>
<feature type="region of interest" description="Disordered" evidence="5">
    <location>
        <begin position="420"/>
        <end position="463"/>
    </location>
</feature>